<sequence>MPGKCKFQDSWLQKDAFKDWLVKDAGDIHFARCRACCKSIKLQTMGEAALTSHAGGAGHKAAIRKLLEGKLISDTGQIHGSVNQAENGNEQIAICLQRDALERITGSNWSDLHPSTTTNSTSHNATLPTAYFTAPGTSRLSNQRLHLSDSEKEDPGHHLALHDTLDLSRLEHQQRADALEEQQQMKILEWENRMKVLAWEQDLMREKTKAARQKHKALRMKKIYYRAKLKKLGEDVPPSSASSGDDEEDKPDLTG</sequence>
<dbReference type="KEGG" id="alim:106513090"/>
<dbReference type="Proteomes" id="UP000192220">
    <property type="component" value="Unplaced"/>
</dbReference>
<feature type="region of interest" description="Disordered" evidence="1">
    <location>
        <begin position="232"/>
        <end position="255"/>
    </location>
</feature>
<dbReference type="InParanoid" id="A0A2I4ANY4"/>
<name>A0A2I4ANY4_AUSLI</name>
<gene>
    <name evidence="3" type="primary">fsbp</name>
</gene>
<keyword evidence="2" id="KW-1185">Reference proteome</keyword>
<evidence type="ECO:0000256" key="1">
    <source>
        <dbReference type="SAM" id="MobiDB-lite"/>
    </source>
</evidence>
<dbReference type="OrthoDB" id="8695367at2759"/>
<dbReference type="RefSeq" id="XP_013857217.1">
    <property type="nucleotide sequence ID" value="XM_014001763.1"/>
</dbReference>
<reference evidence="3" key="1">
    <citation type="submission" date="2025-08" db="UniProtKB">
        <authorList>
            <consortium name="RefSeq"/>
        </authorList>
    </citation>
    <scope>IDENTIFICATION</scope>
    <source>
        <strain evidence="3">Quisiro</strain>
        <tissue evidence="3">Liver</tissue>
    </source>
</reference>
<evidence type="ECO:0000313" key="2">
    <source>
        <dbReference type="Proteomes" id="UP000192220"/>
    </source>
</evidence>
<evidence type="ECO:0000313" key="3">
    <source>
        <dbReference type="RefSeq" id="XP_013857217.1"/>
    </source>
</evidence>
<accession>A0A2I4ANY4</accession>
<protein>
    <submittedName>
        <fullName evidence="3">Uncharacterized protein fsbp</fullName>
    </submittedName>
</protein>
<dbReference type="CTD" id="100861412"/>
<proteinExistence type="predicted"/>
<organism evidence="2 3">
    <name type="scientific">Austrofundulus limnaeus</name>
    <name type="common">Annual killifish</name>
    <dbReference type="NCBI Taxonomy" id="52670"/>
    <lineage>
        <taxon>Eukaryota</taxon>
        <taxon>Metazoa</taxon>
        <taxon>Chordata</taxon>
        <taxon>Craniata</taxon>
        <taxon>Vertebrata</taxon>
        <taxon>Euteleostomi</taxon>
        <taxon>Actinopterygii</taxon>
        <taxon>Neopterygii</taxon>
        <taxon>Teleostei</taxon>
        <taxon>Neoteleostei</taxon>
        <taxon>Acanthomorphata</taxon>
        <taxon>Ovalentaria</taxon>
        <taxon>Atherinomorphae</taxon>
        <taxon>Cyprinodontiformes</taxon>
        <taxon>Rivulidae</taxon>
        <taxon>Austrofundulus</taxon>
    </lineage>
</organism>
<dbReference type="AlphaFoldDB" id="A0A2I4ANY4"/>
<feature type="compositionally biased region" description="Acidic residues" evidence="1">
    <location>
        <begin position="244"/>
        <end position="255"/>
    </location>
</feature>